<evidence type="ECO:0000313" key="4">
    <source>
        <dbReference type="EMBL" id="GBQ89463.1"/>
    </source>
</evidence>
<evidence type="ECO:0000259" key="3">
    <source>
        <dbReference type="SMART" id="SM00822"/>
    </source>
</evidence>
<dbReference type="InterPro" id="IPR036291">
    <property type="entry name" value="NAD(P)-bd_dom_sf"/>
</dbReference>
<evidence type="ECO:0000256" key="2">
    <source>
        <dbReference type="ARBA" id="ARBA00023002"/>
    </source>
</evidence>
<dbReference type="RefSeq" id="WP_264815672.1">
    <property type="nucleotide sequence ID" value="NZ_BAPV01000013.1"/>
</dbReference>
<feature type="domain" description="Ketoreductase" evidence="3">
    <location>
        <begin position="6"/>
        <end position="186"/>
    </location>
</feature>
<dbReference type="Gene3D" id="3.40.50.720">
    <property type="entry name" value="NAD(P)-binding Rossmann-like Domain"/>
    <property type="match status" value="1"/>
</dbReference>
<dbReference type="PRINTS" id="PR00081">
    <property type="entry name" value="GDHRDH"/>
</dbReference>
<proteinExistence type="inferred from homology"/>
<organism evidence="4 5">
    <name type="scientific">Asaia krungthepensis NRIC 0535</name>
    <dbReference type="NCBI Taxonomy" id="1307925"/>
    <lineage>
        <taxon>Bacteria</taxon>
        <taxon>Pseudomonadati</taxon>
        <taxon>Pseudomonadota</taxon>
        <taxon>Alphaproteobacteria</taxon>
        <taxon>Acetobacterales</taxon>
        <taxon>Acetobacteraceae</taxon>
        <taxon>Asaia</taxon>
    </lineage>
</organism>
<dbReference type="Proteomes" id="UP001062776">
    <property type="component" value="Unassembled WGS sequence"/>
</dbReference>
<dbReference type="SMART" id="SM00822">
    <property type="entry name" value="PKS_KR"/>
    <property type="match status" value="1"/>
</dbReference>
<dbReference type="PANTHER" id="PTHR44196:SF1">
    <property type="entry name" value="DEHYDROGENASE_REDUCTASE SDR FAMILY MEMBER 7B"/>
    <property type="match status" value="1"/>
</dbReference>
<name>A0ABQ0Q3G3_9PROT</name>
<reference evidence="4" key="1">
    <citation type="submission" date="2013-04" db="EMBL/GenBank/DDBJ databases">
        <title>The genome sequencing project of 58 acetic acid bacteria.</title>
        <authorList>
            <person name="Okamoto-Kainuma A."/>
            <person name="Ishikawa M."/>
            <person name="Umino S."/>
            <person name="Koizumi Y."/>
            <person name="Shiwa Y."/>
            <person name="Yoshikawa H."/>
            <person name="Matsutani M."/>
            <person name="Matsushita K."/>
        </authorList>
    </citation>
    <scope>NUCLEOTIDE SEQUENCE</scope>
    <source>
        <strain evidence="4">NRIC 0535</strain>
    </source>
</reference>
<keyword evidence="2" id="KW-0560">Oxidoreductase</keyword>
<evidence type="ECO:0000256" key="1">
    <source>
        <dbReference type="ARBA" id="ARBA00006484"/>
    </source>
</evidence>
<dbReference type="PROSITE" id="PS00061">
    <property type="entry name" value="ADH_SHORT"/>
    <property type="match status" value="1"/>
</dbReference>
<dbReference type="InterPro" id="IPR002347">
    <property type="entry name" value="SDR_fam"/>
</dbReference>
<dbReference type="EMBL" id="BAPV01000013">
    <property type="protein sequence ID" value="GBQ89463.1"/>
    <property type="molecule type" value="Genomic_DNA"/>
</dbReference>
<accession>A0ABQ0Q3G3</accession>
<keyword evidence="5" id="KW-1185">Reference proteome</keyword>
<comment type="similarity">
    <text evidence="1">Belongs to the short-chain dehydrogenases/reductases (SDR) family.</text>
</comment>
<sequence>MKMSGNTILITGGTSGIGRALAEAFHDRGNNVIVTGRRQALLDEIGRKRPGIVPLLLDLADEAALAALPGIVKTHFPTLNIVIANAGISHAENLADGSWQVGKACSMIDTNIMGVLRIAAALLPILQQQENATFMATGSALAFVPRAAFPTYCATKAFLHSWLQSLRHQLKDGPVEVFELSPPYVQTALTGQAQLTDPRAMSLAVYTAQVMAKLERNDHEAGEILLPGDDFRRHAERDGRYEAVFSQLNPG</sequence>
<dbReference type="SUPFAM" id="SSF51735">
    <property type="entry name" value="NAD(P)-binding Rossmann-fold domains"/>
    <property type="match status" value="1"/>
</dbReference>
<gene>
    <name evidence="4" type="ORF">AA0535_1801</name>
</gene>
<dbReference type="InterPro" id="IPR057326">
    <property type="entry name" value="KR_dom"/>
</dbReference>
<evidence type="ECO:0000313" key="5">
    <source>
        <dbReference type="Proteomes" id="UP001062776"/>
    </source>
</evidence>
<dbReference type="PANTHER" id="PTHR44196">
    <property type="entry name" value="DEHYDROGENASE/REDUCTASE SDR FAMILY MEMBER 7B"/>
    <property type="match status" value="1"/>
</dbReference>
<protein>
    <submittedName>
        <fullName evidence="4">Short-chain dehydrogenase</fullName>
    </submittedName>
</protein>
<comment type="caution">
    <text evidence="4">The sequence shown here is derived from an EMBL/GenBank/DDBJ whole genome shotgun (WGS) entry which is preliminary data.</text>
</comment>
<dbReference type="InterPro" id="IPR020904">
    <property type="entry name" value="Sc_DH/Rdtase_CS"/>
</dbReference>
<dbReference type="Pfam" id="PF00106">
    <property type="entry name" value="adh_short"/>
    <property type="match status" value="1"/>
</dbReference>